<keyword evidence="17" id="KW-0539">Nucleus</keyword>
<evidence type="ECO:0000256" key="9">
    <source>
        <dbReference type="ARBA" id="ARBA00022553"/>
    </source>
</evidence>
<evidence type="ECO:0000256" key="23">
    <source>
        <dbReference type="ARBA" id="ARBA00048336"/>
    </source>
</evidence>
<accession>A0A665WGV0</accession>
<evidence type="ECO:0000259" key="25">
    <source>
        <dbReference type="PROSITE" id="PS51746"/>
    </source>
</evidence>
<dbReference type="FunFam" id="3.60.40.10:FF:000001">
    <property type="entry name" value="protein phosphatase 1B isoform X1"/>
    <property type="match status" value="1"/>
</dbReference>
<evidence type="ECO:0000256" key="8">
    <source>
        <dbReference type="ARBA" id="ARBA00022490"/>
    </source>
</evidence>
<dbReference type="InterPro" id="IPR001932">
    <property type="entry name" value="PPM-type_phosphatase-like_dom"/>
</dbReference>
<dbReference type="EC" id="3.1.3.16" evidence="7"/>
<dbReference type="SMART" id="SM00332">
    <property type="entry name" value="PP2Cc"/>
    <property type="match status" value="1"/>
</dbReference>
<keyword evidence="27" id="KW-1185">Reference proteome</keyword>
<dbReference type="PROSITE" id="PS01032">
    <property type="entry name" value="PPM_1"/>
    <property type="match status" value="1"/>
</dbReference>
<evidence type="ECO:0000313" key="27">
    <source>
        <dbReference type="Proteomes" id="UP000472264"/>
    </source>
</evidence>
<gene>
    <name evidence="26" type="primary">ppm1aa</name>
</gene>
<evidence type="ECO:0000256" key="12">
    <source>
        <dbReference type="ARBA" id="ARBA00022801"/>
    </source>
</evidence>
<reference evidence="26" key="2">
    <citation type="submission" date="2025-08" db="UniProtKB">
        <authorList>
            <consortium name="Ensembl"/>
        </authorList>
    </citation>
    <scope>IDENTIFICATION</scope>
</reference>
<keyword evidence="9" id="KW-0597">Phosphoprotein</keyword>
<evidence type="ECO:0000256" key="21">
    <source>
        <dbReference type="ARBA" id="ARBA00045902"/>
    </source>
</evidence>
<keyword evidence="12 24" id="KW-0378">Hydrolase</keyword>
<dbReference type="Gene3D" id="3.60.40.10">
    <property type="entry name" value="PPM-type phosphatase domain"/>
    <property type="match status" value="1"/>
</dbReference>
<evidence type="ECO:0000256" key="16">
    <source>
        <dbReference type="ARBA" id="ARBA00023211"/>
    </source>
</evidence>
<dbReference type="FunFam" id="1.10.10.430:FF:000002">
    <property type="entry name" value="Protein phosphatase, Mg2+/Mn2+ dependent 1A"/>
    <property type="match status" value="1"/>
</dbReference>
<dbReference type="Pfam" id="PF07830">
    <property type="entry name" value="PP2C_C"/>
    <property type="match status" value="1"/>
</dbReference>
<evidence type="ECO:0000256" key="11">
    <source>
        <dbReference type="ARBA" id="ARBA00022723"/>
    </source>
</evidence>
<protein>
    <recommendedName>
        <fullName evidence="19">Protein phosphatase 1A</fullName>
        <ecNumber evidence="7">3.1.3.16</ecNumber>
    </recommendedName>
    <alternativeName>
        <fullName evidence="20">Protein phosphatase 2C isoform alpha</fullName>
    </alternativeName>
</protein>
<evidence type="ECO:0000256" key="4">
    <source>
        <dbReference type="ARBA" id="ARBA00004514"/>
    </source>
</evidence>
<keyword evidence="10" id="KW-0519">Myristate</keyword>
<dbReference type="InterPro" id="IPR036580">
    <property type="entry name" value="PP2C_C_sf"/>
</dbReference>
<comment type="subcellular location">
    <subcellularLocation>
        <location evidence="4">Cytoplasm</location>
        <location evidence="4">Cytosol</location>
    </subcellularLocation>
    <subcellularLocation>
        <location evidence="5">Membrane</location>
        <topology evidence="5">Lipid-anchor</topology>
    </subcellularLocation>
    <subcellularLocation>
        <location evidence="3">Nucleus</location>
    </subcellularLocation>
</comment>
<comment type="function">
    <text evidence="21">Enzyme with a broad specificity. Negatively regulates TGF-beta signaling through dephosphorylating SMAD2 and SMAD3, resulting in their dissociation from SMAD4, nuclear export of the SMADs and termination of the TGF-beta-mediated signaling. Dephosphorylates PRKAA1 and PRKAA2. Plays an important role in the termination of TNF-alpha-mediated NF-kappa-B activation through dephosphorylating and inactivating IKBKB/IKKB.</text>
</comment>
<dbReference type="InterPro" id="IPR000222">
    <property type="entry name" value="PP2C_BS"/>
</dbReference>
<evidence type="ECO:0000256" key="19">
    <source>
        <dbReference type="ARBA" id="ARBA00040766"/>
    </source>
</evidence>
<comment type="similarity">
    <text evidence="6 24">Belongs to the PP2C family.</text>
</comment>
<dbReference type="Gene3D" id="1.10.10.430">
    <property type="entry name" value="Phosphatase 2C, C-terminal domain suprefamily"/>
    <property type="match status" value="1"/>
</dbReference>
<keyword evidence="13" id="KW-0460">Magnesium</keyword>
<evidence type="ECO:0000256" key="24">
    <source>
        <dbReference type="RuleBase" id="RU003465"/>
    </source>
</evidence>
<evidence type="ECO:0000256" key="5">
    <source>
        <dbReference type="ARBA" id="ARBA00004635"/>
    </source>
</evidence>
<dbReference type="InParanoid" id="A0A665WGV0"/>
<keyword evidence="14 24" id="KW-0904">Protein phosphatase</keyword>
<evidence type="ECO:0000256" key="6">
    <source>
        <dbReference type="ARBA" id="ARBA00006702"/>
    </source>
</evidence>
<evidence type="ECO:0000256" key="18">
    <source>
        <dbReference type="ARBA" id="ARBA00023288"/>
    </source>
</evidence>
<keyword evidence="18" id="KW-0449">Lipoprotein</keyword>
<evidence type="ECO:0000256" key="2">
    <source>
        <dbReference type="ARBA" id="ARBA00001946"/>
    </source>
</evidence>
<keyword evidence="8" id="KW-0963">Cytoplasm</keyword>
<dbReference type="SUPFAM" id="SSF81606">
    <property type="entry name" value="PP2C-like"/>
    <property type="match status" value="1"/>
</dbReference>
<evidence type="ECO:0000256" key="14">
    <source>
        <dbReference type="ARBA" id="ARBA00022912"/>
    </source>
</evidence>
<name>A0A665WGV0_ECHNA</name>
<dbReference type="GO" id="GO:0000287">
    <property type="term" value="F:magnesium ion binding"/>
    <property type="evidence" value="ECO:0007669"/>
    <property type="project" value="InterPro"/>
</dbReference>
<evidence type="ECO:0000256" key="20">
    <source>
        <dbReference type="ARBA" id="ARBA00041227"/>
    </source>
</evidence>
<dbReference type="CDD" id="cd00143">
    <property type="entry name" value="PP2Cc"/>
    <property type="match status" value="1"/>
</dbReference>
<dbReference type="Proteomes" id="UP000472264">
    <property type="component" value="Chromosome 22"/>
</dbReference>
<dbReference type="InterPro" id="IPR036457">
    <property type="entry name" value="PPM-type-like_dom_sf"/>
</dbReference>
<reference evidence="26" key="3">
    <citation type="submission" date="2025-09" db="UniProtKB">
        <authorList>
            <consortium name="Ensembl"/>
        </authorList>
    </citation>
    <scope>IDENTIFICATION</scope>
</reference>
<organism evidence="26 27">
    <name type="scientific">Echeneis naucrates</name>
    <name type="common">Live sharksucker</name>
    <dbReference type="NCBI Taxonomy" id="173247"/>
    <lineage>
        <taxon>Eukaryota</taxon>
        <taxon>Metazoa</taxon>
        <taxon>Chordata</taxon>
        <taxon>Craniata</taxon>
        <taxon>Vertebrata</taxon>
        <taxon>Euteleostomi</taxon>
        <taxon>Actinopterygii</taxon>
        <taxon>Neopterygii</taxon>
        <taxon>Teleostei</taxon>
        <taxon>Neoteleostei</taxon>
        <taxon>Acanthomorphata</taxon>
        <taxon>Carangaria</taxon>
        <taxon>Carangiformes</taxon>
        <taxon>Echeneidae</taxon>
        <taxon>Echeneis</taxon>
    </lineage>
</organism>
<reference evidence="26" key="1">
    <citation type="submission" date="2021-04" db="EMBL/GenBank/DDBJ databases">
        <authorList>
            <consortium name="Wellcome Sanger Institute Data Sharing"/>
        </authorList>
    </citation>
    <scope>NUCLEOTIDE SEQUENCE [LARGE SCALE GENOMIC DNA]</scope>
</reference>
<comment type="subunit">
    <text evidence="22">Monomer. Interacts with SMAD2; the interaction dephosphorylates SMAD2 in its C-terminal SXS motif resulting in disruption of the SMAD2/SMAD4 complex, SMAD2 nuclear export and termination of the TGF-beta-mediated signaling. Interacts with SMAD2; the interaction dephosphorylates SMAD2 in its C-terminal SXS motif resulting in disruption of the SMAD2/SMAD4 complex, SMAD2 nuclear export and termination of the TGF-beta-mediated signaling. Interacts with the phosphorylated form of IKBKB/IKKB.</text>
</comment>
<evidence type="ECO:0000256" key="22">
    <source>
        <dbReference type="ARBA" id="ARBA00047080"/>
    </source>
</evidence>
<evidence type="ECO:0000256" key="17">
    <source>
        <dbReference type="ARBA" id="ARBA00023242"/>
    </source>
</evidence>
<dbReference type="GO" id="GO:0030145">
    <property type="term" value="F:manganese ion binding"/>
    <property type="evidence" value="ECO:0007669"/>
    <property type="project" value="InterPro"/>
</dbReference>
<evidence type="ECO:0000313" key="26">
    <source>
        <dbReference type="Ensembl" id="ENSENLP00000043211.1"/>
    </source>
</evidence>
<evidence type="ECO:0000256" key="1">
    <source>
        <dbReference type="ARBA" id="ARBA00001936"/>
    </source>
</evidence>
<keyword evidence="15" id="KW-0472">Membrane</keyword>
<dbReference type="GO" id="GO:0004722">
    <property type="term" value="F:protein serine/threonine phosphatase activity"/>
    <property type="evidence" value="ECO:0007669"/>
    <property type="project" value="UniProtKB-EC"/>
</dbReference>
<keyword evidence="11" id="KW-0479">Metal-binding</keyword>
<evidence type="ECO:0000256" key="15">
    <source>
        <dbReference type="ARBA" id="ARBA00023136"/>
    </source>
</evidence>
<dbReference type="GO" id="GO:0005634">
    <property type="term" value="C:nucleus"/>
    <property type="evidence" value="ECO:0007669"/>
    <property type="project" value="UniProtKB-SubCell"/>
</dbReference>
<dbReference type="GO" id="GO:0005829">
    <property type="term" value="C:cytosol"/>
    <property type="evidence" value="ECO:0007669"/>
    <property type="project" value="UniProtKB-SubCell"/>
</dbReference>
<dbReference type="GO" id="GO:0016020">
    <property type="term" value="C:membrane"/>
    <property type="evidence" value="ECO:0007669"/>
    <property type="project" value="UniProtKB-SubCell"/>
</dbReference>
<comment type="cofactor">
    <cofactor evidence="1">
        <name>Mn(2+)</name>
        <dbReference type="ChEBI" id="CHEBI:29035"/>
    </cofactor>
</comment>
<dbReference type="InterPro" id="IPR012911">
    <property type="entry name" value="PP2C_C"/>
</dbReference>
<dbReference type="InterPro" id="IPR015655">
    <property type="entry name" value="PP2C"/>
</dbReference>
<dbReference type="PANTHER" id="PTHR47992">
    <property type="entry name" value="PROTEIN PHOSPHATASE"/>
    <property type="match status" value="1"/>
</dbReference>
<evidence type="ECO:0000256" key="10">
    <source>
        <dbReference type="ARBA" id="ARBA00022707"/>
    </source>
</evidence>
<dbReference type="Pfam" id="PF00481">
    <property type="entry name" value="PP2C"/>
    <property type="match status" value="1"/>
</dbReference>
<dbReference type="PROSITE" id="PS51746">
    <property type="entry name" value="PPM_2"/>
    <property type="match status" value="1"/>
</dbReference>
<evidence type="ECO:0000256" key="7">
    <source>
        <dbReference type="ARBA" id="ARBA00013081"/>
    </source>
</evidence>
<comment type="catalytic activity">
    <reaction evidence="23">
        <text>O-phospho-L-threonyl-[protein] + H2O = L-threonyl-[protein] + phosphate</text>
        <dbReference type="Rhea" id="RHEA:47004"/>
        <dbReference type="Rhea" id="RHEA-COMP:11060"/>
        <dbReference type="Rhea" id="RHEA-COMP:11605"/>
        <dbReference type="ChEBI" id="CHEBI:15377"/>
        <dbReference type="ChEBI" id="CHEBI:30013"/>
        <dbReference type="ChEBI" id="CHEBI:43474"/>
        <dbReference type="ChEBI" id="CHEBI:61977"/>
        <dbReference type="EC" id="3.1.3.16"/>
    </reaction>
</comment>
<keyword evidence="16" id="KW-0464">Manganese</keyword>
<dbReference type="OMA" id="GPGIRNQ"/>
<evidence type="ECO:0000256" key="3">
    <source>
        <dbReference type="ARBA" id="ARBA00004123"/>
    </source>
</evidence>
<feature type="domain" description="PPM-type phosphatase" evidence="25">
    <location>
        <begin position="23"/>
        <end position="292"/>
    </location>
</feature>
<dbReference type="SUPFAM" id="SSF81601">
    <property type="entry name" value="Protein serine/threonine phosphatase 2C, C-terminal domain"/>
    <property type="match status" value="1"/>
</dbReference>
<sequence length="420" mass="46742">MGAFLDKPKMEKYNSHGEGNNLRYGLSSMQGWRVEMEDAHTAVIGLPHSLDLWSFFAVYDGHAGSQVAKYCCEHLLEHITSNSDFQSALQEDPSVDSVKNGIRTGFLQIDEHMRTISEKKHGVDRSGSTAVGVMISPSHIYFINCGDSRGLLSRGGAVHFFTQDHKPSNPLEKERIQNAGGSVMIQRVNGSLAVSRALGDFDYKCVHGKGPTEQLVSPEPEVYAIERCEGEDEFIILACDGIWDVMANEELCDFVRSRLEVTDDLERVSNEIVDTCLYKGSRDNMSVVLICFPGAPKVSPEAVKREAELDKYLEARVEDIIKKQGDEGVPDLVHVMRTLASESIPNLPPGGELASKRSVIEAVYNKLNPYRSDDTVSIQACLLLVLCSEYACCFGQFYACQCYSARWFQESSLPREIYLN</sequence>
<evidence type="ECO:0000256" key="13">
    <source>
        <dbReference type="ARBA" id="ARBA00022842"/>
    </source>
</evidence>
<dbReference type="AlphaFoldDB" id="A0A665WGV0"/>
<comment type="cofactor">
    <cofactor evidence="2">
        <name>Mg(2+)</name>
        <dbReference type="ChEBI" id="CHEBI:18420"/>
    </cofactor>
</comment>
<dbReference type="Ensembl" id="ENSENLT00000044307.1">
    <property type="protein sequence ID" value="ENSENLP00000043211.1"/>
    <property type="gene ID" value="ENSENLG00000018449.1"/>
</dbReference>
<proteinExistence type="inferred from homology"/>